<evidence type="ECO:0000256" key="3">
    <source>
        <dbReference type="ARBA" id="ARBA00022840"/>
    </source>
</evidence>
<dbReference type="InterPro" id="IPR003593">
    <property type="entry name" value="AAA+_ATPase"/>
</dbReference>
<reference evidence="6 7" key="1">
    <citation type="submission" date="2019-10" db="EMBL/GenBank/DDBJ databases">
        <title>Georgenia wutianyii sp. nov. and Georgenia yuyongxinii sp. nov. isolated from plateau pika (Ochotona curzoniae) in the Qinghai-Tibet plateau of China.</title>
        <authorList>
            <person name="Tian Z."/>
        </authorList>
    </citation>
    <scope>NUCLEOTIDE SEQUENCE [LARGE SCALE GENOMIC DNA]</scope>
    <source>
        <strain evidence="6 7">JCM 19765</strain>
    </source>
</reference>
<accession>A0A6N7EIR1</accession>
<keyword evidence="7" id="KW-1185">Reference proteome</keyword>
<dbReference type="InterPro" id="IPR050221">
    <property type="entry name" value="26S_Proteasome_ATPase"/>
</dbReference>
<dbReference type="PANTHER" id="PTHR23073">
    <property type="entry name" value="26S PROTEASOME REGULATORY SUBUNIT"/>
    <property type="match status" value="1"/>
</dbReference>
<evidence type="ECO:0000259" key="5">
    <source>
        <dbReference type="SMART" id="SM00382"/>
    </source>
</evidence>
<dbReference type="GO" id="GO:0005524">
    <property type="term" value="F:ATP binding"/>
    <property type="evidence" value="ECO:0007669"/>
    <property type="project" value="UniProtKB-KW"/>
</dbReference>
<proteinExistence type="inferred from homology"/>
<evidence type="ECO:0000313" key="6">
    <source>
        <dbReference type="EMBL" id="MPV37311.1"/>
    </source>
</evidence>
<dbReference type="Pfam" id="PF00004">
    <property type="entry name" value="AAA"/>
    <property type="match status" value="1"/>
</dbReference>
<dbReference type="RefSeq" id="WP_152196110.1">
    <property type="nucleotide sequence ID" value="NZ_VUKD01000004.1"/>
</dbReference>
<dbReference type="InterPro" id="IPR027417">
    <property type="entry name" value="P-loop_NTPase"/>
</dbReference>
<evidence type="ECO:0000256" key="1">
    <source>
        <dbReference type="ARBA" id="ARBA00006914"/>
    </source>
</evidence>
<keyword evidence="3" id="KW-0067">ATP-binding</keyword>
<dbReference type="Gene3D" id="3.40.50.300">
    <property type="entry name" value="P-loop containing nucleotide triphosphate hydrolases"/>
    <property type="match status" value="1"/>
</dbReference>
<sequence>MHPRPVEERNRDVVVAELALLRARIRGDPAGAALESLRHARRELGLASTLDSVVEAARLTPFERDVLLLAAGPDLVAETADDLVAAGCGARLTFGAALALLDGAHWSALTPTGPLRRWDLVRPAEPSAPTASPLVVDERVLHHLAGAGDVDPELAMLSWPAPPVPDLPRSLLVRAREVVEAWRGDRAAVLHGPQPGNLRTVAAAAAALVGMQLRELAGIDLPPDAAGRARLVRLLGRESVLSATAWAVDLSDARAEDAPGIARALVGCGTPLVLLDGGPPRAWPRAVPVEVPRLEPRERREVLTVALRRHGAAVAEEVLDEVAGVFDLPVGDLEEAARETAAGTTLWHACRERSRPHFDGLAETVTPRAGWDDLVLPEAQRAQLRALVAAVRHRTRVLDQWGLAARSSRSQGATALFAGPSGTGKTMAAEVIAGDLGLDLVRVDLSQLVDKYIGETEKNLKRVFDAAEDCAAVLLFDEADALFGRRTEVHDSHDRYANVEVGYLLQRLESFRGIAVLTTNARSAIDQAFLRRLRVLVTFPYPDLAARVALWQRAFPPSTPTRGLDPARLAAIDLPGGGITAAALTASYLAADDGEPVSEDHVRRAARWELSKSGRTAATVGPAAAGSPGSRP</sequence>
<dbReference type="EMBL" id="WHPC01000032">
    <property type="protein sequence ID" value="MPV37311.1"/>
    <property type="molecule type" value="Genomic_DNA"/>
</dbReference>
<dbReference type="SUPFAM" id="SSF52540">
    <property type="entry name" value="P-loop containing nucleoside triphosphate hydrolases"/>
    <property type="match status" value="1"/>
</dbReference>
<dbReference type="InterPro" id="IPR003959">
    <property type="entry name" value="ATPase_AAA_core"/>
</dbReference>
<dbReference type="CDD" id="cd19481">
    <property type="entry name" value="RecA-like_protease"/>
    <property type="match status" value="1"/>
</dbReference>
<comment type="similarity">
    <text evidence="1">Belongs to the AAA ATPase family.</text>
</comment>
<dbReference type="GO" id="GO:0016887">
    <property type="term" value="F:ATP hydrolysis activity"/>
    <property type="evidence" value="ECO:0007669"/>
    <property type="project" value="InterPro"/>
</dbReference>
<evidence type="ECO:0000256" key="4">
    <source>
        <dbReference type="SAM" id="MobiDB-lite"/>
    </source>
</evidence>
<evidence type="ECO:0000313" key="7">
    <source>
        <dbReference type="Proteomes" id="UP000437709"/>
    </source>
</evidence>
<name>A0A6N7EIR1_9MICO</name>
<evidence type="ECO:0000256" key="2">
    <source>
        <dbReference type="ARBA" id="ARBA00022741"/>
    </source>
</evidence>
<keyword evidence="2" id="KW-0547">Nucleotide-binding</keyword>
<comment type="caution">
    <text evidence="6">The sequence shown here is derived from an EMBL/GenBank/DDBJ whole genome shotgun (WGS) entry which is preliminary data.</text>
</comment>
<feature type="region of interest" description="Disordered" evidence="4">
    <location>
        <begin position="612"/>
        <end position="632"/>
    </location>
</feature>
<gene>
    <name evidence="6" type="ORF">GB881_09655</name>
</gene>
<protein>
    <submittedName>
        <fullName evidence="6">AAA family ATPase</fullName>
    </submittedName>
</protein>
<dbReference type="AlphaFoldDB" id="A0A6N7EIR1"/>
<dbReference type="Proteomes" id="UP000437709">
    <property type="component" value="Unassembled WGS sequence"/>
</dbReference>
<dbReference type="OrthoDB" id="9802352at2"/>
<organism evidence="6 7">
    <name type="scientific">Georgenia subflava</name>
    <dbReference type="NCBI Taxonomy" id="1622177"/>
    <lineage>
        <taxon>Bacteria</taxon>
        <taxon>Bacillati</taxon>
        <taxon>Actinomycetota</taxon>
        <taxon>Actinomycetes</taxon>
        <taxon>Micrococcales</taxon>
        <taxon>Bogoriellaceae</taxon>
        <taxon>Georgenia</taxon>
    </lineage>
</organism>
<feature type="domain" description="AAA+ ATPase" evidence="5">
    <location>
        <begin position="411"/>
        <end position="543"/>
    </location>
</feature>
<dbReference type="SMART" id="SM00382">
    <property type="entry name" value="AAA"/>
    <property type="match status" value="1"/>
</dbReference>